<dbReference type="Proteomes" id="UP001302812">
    <property type="component" value="Unassembled WGS sequence"/>
</dbReference>
<evidence type="ECO:0000313" key="3">
    <source>
        <dbReference type="Proteomes" id="UP001302812"/>
    </source>
</evidence>
<protein>
    <submittedName>
        <fullName evidence="2">S-adenosyl-L-methionine-dependent methyltransferase</fullName>
    </submittedName>
</protein>
<evidence type="ECO:0000313" key="2">
    <source>
        <dbReference type="EMBL" id="KAK4111631.1"/>
    </source>
</evidence>
<dbReference type="PANTHER" id="PTHR43591:SF10">
    <property type="entry name" value="ABC TRANSMEMBRANE TYPE-1 DOMAIN-CONTAINING PROTEIN-RELATED"/>
    <property type="match status" value="1"/>
</dbReference>
<keyword evidence="2" id="KW-0808">Transferase</keyword>
<dbReference type="InterPro" id="IPR029063">
    <property type="entry name" value="SAM-dependent_MTases_sf"/>
</dbReference>
<dbReference type="Pfam" id="PF13489">
    <property type="entry name" value="Methyltransf_23"/>
    <property type="match status" value="1"/>
</dbReference>
<dbReference type="GO" id="GO:0008168">
    <property type="term" value="F:methyltransferase activity"/>
    <property type="evidence" value="ECO:0007669"/>
    <property type="project" value="UniProtKB-KW"/>
</dbReference>
<dbReference type="SUPFAM" id="SSF53335">
    <property type="entry name" value="S-adenosyl-L-methionine-dependent methyltransferases"/>
    <property type="match status" value="1"/>
</dbReference>
<dbReference type="EMBL" id="MU853345">
    <property type="protein sequence ID" value="KAK4111631.1"/>
    <property type="molecule type" value="Genomic_DNA"/>
</dbReference>
<sequence>MAEASQAHIEVDPVEVDEDHDSVISDDVSALTASITSSILDYPVENGRRYHAFRSGVYCLPNDELEQDRLDLSHLLMTKAIGDKLFLAPIDMDKTQRVLDIGTGTGICTMAMGDEYPNAEILGNDLSAIQPPWVPPNVKFEIDDVECPWVYSRPFDFIFCRYMAACIKDWPKLVGSVYDNLSPGGWAEFQDFDLQYYSEDGSLAPDSHTAKWIGTLLDAARKTGREPCPGPKLEEWVREAGFTKVTHQRFRLPIGAWPKDPHLKEVGTYNMAQVMSGLEAFSLRLFCGVAGWSKEEVLALLAMVRRELKSSSLHAQFDFHVVYGQKPEQKE</sequence>
<evidence type="ECO:0000256" key="1">
    <source>
        <dbReference type="ARBA" id="ARBA00038158"/>
    </source>
</evidence>
<dbReference type="GeneID" id="89932762"/>
<comment type="caution">
    <text evidence="2">The sequence shown here is derived from an EMBL/GenBank/DDBJ whole genome shotgun (WGS) entry which is preliminary data.</text>
</comment>
<gene>
    <name evidence="2" type="ORF">N656DRAFT_144806</name>
</gene>
<dbReference type="PANTHER" id="PTHR43591">
    <property type="entry name" value="METHYLTRANSFERASE"/>
    <property type="match status" value="1"/>
</dbReference>
<comment type="similarity">
    <text evidence="1">Belongs to the methyltransferase superfamily. LaeA methyltransferase family.</text>
</comment>
<dbReference type="Gene3D" id="3.40.50.150">
    <property type="entry name" value="Vaccinia Virus protein VP39"/>
    <property type="match status" value="1"/>
</dbReference>
<reference evidence="2" key="1">
    <citation type="journal article" date="2023" name="Mol. Phylogenet. Evol.">
        <title>Genome-scale phylogeny and comparative genomics of the fungal order Sordariales.</title>
        <authorList>
            <person name="Hensen N."/>
            <person name="Bonometti L."/>
            <person name="Westerberg I."/>
            <person name="Brannstrom I.O."/>
            <person name="Guillou S."/>
            <person name="Cros-Aarteil S."/>
            <person name="Calhoun S."/>
            <person name="Haridas S."/>
            <person name="Kuo A."/>
            <person name="Mondo S."/>
            <person name="Pangilinan J."/>
            <person name="Riley R."/>
            <person name="LaButti K."/>
            <person name="Andreopoulos B."/>
            <person name="Lipzen A."/>
            <person name="Chen C."/>
            <person name="Yan M."/>
            <person name="Daum C."/>
            <person name="Ng V."/>
            <person name="Clum A."/>
            <person name="Steindorff A."/>
            <person name="Ohm R.A."/>
            <person name="Martin F."/>
            <person name="Silar P."/>
            <person name="Natvig D.O."/>
            <person name="Lalanne C."/>
            <person name="Gautier V."/>
            <person name="Ament-Velasquez S.L."/>
            <person name="Kruys A."/>
            <person name="Hutchinson M.I."/>
            <person name="Powell A.J."/>
            <person name="Barry K."/>
            <person name="Miller A.N."/>
            <person name="Grigoriev I.V."/>
            <person name="Debuchy R."/>
            <person name="Gladieux P."/>
            <person name="Hiltunen Thoren M."/>
            <person name="Johannesson H."/>
        </authorList>
    </citation>
    <scope>NUCLEOTIDE SEQUENCE</scope>
    <source>
        <strain evidence="2">CBS 508.74</strain>
    </source>
</reference>
<dbReference type="RefSeq" id="XP_064669201.1">
    <property type="nucleotide sequence ID" value="XM_064808639.1"/>
</dbReference>
<accession>A0AAN6TC86</accession>
<name>A0AAN6TC86_9PEZI</name>
<proteinExistence type="inferred from homology"/>
<keyword evidence="2" id="KW-0489">Methyltransferase</keyword>
<dbReference type="AlphaFoldDB" id="A0AAN6TC86"/>
<reference evidence="2" key="2">
    <citation type="submission" date="2023-05" db="EMBL/GenBank/DDBJ databases">
        <authorList>
            <consortium name="Lawrence Berkeley National Laboratory"/>
            <person name="Steindorff A."/>
            <person name="Hensen N."/>
            <person name="Bonometti L."/>
            <person name="Westerberg I."/>
            <person name="Brannstrom I.O."/>
            <person name="Guillou S."/>
            <person name="Cros-Aarteil S."/>
            <person name="Calhoun S."/>
            <person name="Haridas S."/>
            <person name="Kuo A."/>
            <person name="Mondo S."/>
            <person name="Pangilinan J."/>
            <person name="Riley R."/>
            <person name="Labutti K."/>
            <person name="Andreopoulos B."/>
            <person name="Lipzen A."/>
            <person name="Chen C."/>
            <person name="Yanf M."/>
            <person name="Daum C."/>
            <person name="Ng V."/>
            <person name="Clum A."/>
            <person name="Ohm R."/>
            <person name="Martin F."/>
            <person name="Silar P."/>
            <person name="Natvig D."/>
            <person name="Lalanne C."/>
            <person name="Gautier V."/>
            <person name="Ament-Velasquez S.L."/>
            <person name="Kruys A."/>
            <person name="Hutchinson M.I."/>
            <person name="Powell A.J."/>
            <person name="Barry K."/>
            <person name="Miller A.N."/>
            <person name="Grigoriev I.V."/>
            <person name="Debuchy R."/>
            <person name="Gladieux P."/>
            <person name="Thoren M.H."/>
            <person name="Johannesson H."/>
        </authorList>
    </citation>
    <scope>NUCLEOTIDE SEQUENCE</scope>
    <source>
        <strain evidence="2">CBS 508.74</strain>
    </source>
</reference>
<dbReference type="GO" id="GO:0032259">
    <property type="term" value="P:methylation"/>
    <property type="evidence" value="ECO:0007669"/>
    <property type="project" value="UniProtKB-KW"/>
</dbReference>
<dbReference type="CDD" id="cd02440">
    <property type="entry name" value="AdoMet_MTases"/>
    <property type="match status" value="1"/>
</dbReference>
<organism evidence="2 3">
    <name type="scientific">Canariomyces notabilis</name>
    <dbReference type="NCBI Taxonomy" id="2074819"/>
    <lineage>
        <taxon>Eukaryota</taxon>
        <taxon>Fungi</taxon>
        <taxon>Dikarya</taxon>
        <taxon>Ascomycota</taxon>
        <taxon>Pezizomycotina</taxon>
        <taxon>Sordariomycetes</taxon>
        <taxon>Sordariomycetidae</taxon>
        <taxon>Sordariales</taxon>
        <taxon>Chaetomiaceae</taxon>
        <taxon>Canariomyces</taxon>
    </lineage>
</organism>
<keyword evidence="3" id="KW-1185">Reference proteome</keyword>